<protein>
    <submittedName>
        <fullName evidence="2">Uncharacterized protein</fullName>
    </submittedName>
</protein>
<dbReference type="EMBL" id="JAAEDL010000023">
    <property type="protein sequence ID" value="MBR0682779.1"/>
    <property type="molecule type" value="Genomic_DNA"/>
</dbReference>
<keyword evidence="3" id="KW-1185">Reference proteome</keyword>
<gene>
    <name evidence="2" type="ORF">GXW74_19965</name>
</gene>
<evidence type="ECO:0000313" key="2">
    <source>
        <dbReference type="EMBL" id="MBR0682779.1"/>
    </source>
</evidence>
<name>A0A9X9XGE3_9PROT</name>
<keyword evidence="1" id="KW-1133">Transmembrane helix</keyword>
<dbReference type="AlphaFoldDB" id="A0A9X9XGE3"/>
<dbReference type="RefSeq" id="WP_211848321.1">
    <property type="nucleotide sequence ID" value="NZ_JAAEDL010000023.1"/>
</dbReference>
<evidence type="ECO:0000256" key="1">
    <source>
        <dbReference type="SAM" id="Phobius"/>
    </source>
</evidence>
<reference evidence="2" key="2">
    <citation type="journal article" date="2021" name="Syst. Appl. Microbiol.">
        <title>Roseomonas hellenica sp. nov., isolated from roots of wild-growing Alkanna tinctoria.</title>
        <authorList>
            <person name="Rat A."/>
            <person name="Naranjo H.D."/>
            <person name="Lebbe L."/>
            <person name="Cnockaert M."/>
            <person name="Krigas N."/>
            <person name="Grigoriadou K."/>
            <person name="Maloupa E."/>
            <person name="Willems A."/>
        </authorList>
    </citation>
    <scope>NUCLEOTIDE SEQUENCE</scope>
    <source>
        <strain evidence="2">LMG 31228</strain>
    </source>
</reference>
<feature type="transmembrane region" description="Helical" evidence="1">
    <location>
        <begin position="111"/>
        <end position="127"/>
    </location>
</feature>
<accession>A0A9X9XGE3</accession>
<proteinExistence type="predicted"/>
<keyword evidence="1" id="KW-0812">Transmembrane</keyword>
<dbReference type="Proteomes" id="UP001138709">
    <property type="component" value="Unassembled WGS sequence"/>
</dbReference>
<reference evidence="2" key="1">
    <citation type="submission" date="2020-01" db="EMBL/GenBank/DDBJ databases">
        <authorList>
            <person name="Rat A."/>
        </authorList>
    </citation>
    <scope>NUCLEOTIDE SEQUENCE</scope>
    <source>
        <strain evidence="2">LMG 31228</strain>
    </source>
</reference>
<evidence type="ECO:0000313" key="3">
    <source>
        <dbReference type="Proteomes" id="UP001138709"/>
    </source>
</evidence>
<organism evidence="2 3">
    <name type="scientific">Neoroseomonas eburnea</name>
    <dbReference type="NCBI Taxonomy" id="1346889"/>
    <lineage>
        <taxon>Bacteria</taxon>
        <taxon>Pseudomonadati</taxon>
        <taxon>Pseudomonadota</taxon>
        <taxon>Alphaproteobacteria</taxon>
        <taxon>Acetobacterales</taxon>
        <taxon>Acetobacteraceae</taxon>
        <taxon>Neoroseomonas</taxon>
    </lineage>
</organism>
<sequence>MSAAAGAGALYAALAFVLGTVLGPVRELVLAPRLGGMAAALAEAAVMAALLWPAAWIAAGRLPRPAGRMARGTTAAVGVALVLLLEAALGLAFEASGLAAGRAPRSMAERAAMLPLLLWMAALPFLVRR</sequence>
<comment type="caution">
    <text evidence="2">The sequence shown here is derived from an EMBL/GenBank/DDBJ whole genome shotgun (WGS) entry which is preliminary data.</text>
</comment>
<feature type="transmembrane region" description="Helical" evidence="1">
    <location>
        <begin position="35"/>
        <end position="58"/>
    </location>
</feature>
<keyword evidence="1" id="KW-0472">Membrane</keyword>
<feature type="transmembrane region" description="Helical" evidence="1">
    <location>
        <begin position="70"/>
        <end position="91"/>
    </location>
</feature>